<dbReference type="AlphaFoldDB" id="A0A9P0CKV7"/>
<dbReference type="SUPFAM" id="SSF56801">
    <property type="entry name" value="Acetyl-CoA synthetase-like"/>
    <property type="match status" value="1"/>
</dbReference>
<evidence type="ECO:0000256" key="4">
    <source>
        <dbReference type="ARBA" id="ARBA00039638"/>
    </source>
</evidence>
<accession>A0A9P0CKV7</accession>
<evidence type="ECO:0000256" key="1">
    <source>
        <dbReference type="ARBA" id="ARBA00006432"/>
    </source>
</evidence>
<dbReference type="Proteomes" id="UP001153636">
    <property type="component" value="Chromosome 11"/>
</dbReference>
<comment type="catalytic activity">
    <reaction evidence="6">
        <text>a medium-chain fatty acid + ATP + CoA = a medium-chain fatty acyl-CoA + AMP + diphosphate</text>
        <dbReference type="Rhea" id="RHEA:48340"/>
        <dbReference type="ChEBI" id="CHEBI:30616"/>
        <dbReference type="ChEBI" id="CHEBI:33019"/>
        <dbReference type="ChEBI" id="CHEBI:57287"/>
        <dbReference type="ChEBI" id="CHEBI:59558"/>
        <dbReference type="ChEBI" id="CHEBI:90546"/>
        <dbReference type="ChEBI" id="CHEBI:456215"/>
        <dbReference type="EC" id="6.2.1.2"/>
    </reaction>
</comment>
<evidence type="ECO:0000256" key="3">
    <source>
        <dbReference type="ARBA" id="ARBA00037247"/>
    </source>
</evidence>
<sequence>MSIGCCYSKGTTGDPKAPVVSHFNVVNNGYFIGKRNRLNQKQHRLCIQNPLFHAYGSIIGLIGALNHGTTVVLPSDRYKPEKNLDALKNHKCTVVYGTPTMYVDLVNLQKTRQEKLHLEVAVSGGAICSPHLFENMQKVLGVQQVKSIYGLTETSGSTFQSLEDDDAEKCTKTVGYLQDHLEAKIVDENGTIVPRGTVGELYIRGYSVMLNYYEDEEKTRECKEENGWFHTGDLALLNDDGYAVIAGRLKDMIIRGGENIYPREIEDYLNTHPDILESQVVGLPHERLGEEVCACLRTKDNKQLTVDDIRAFCMGNMSTFKFPTVVKILKEFPKTTSGKVQKNNLIKILTEI</sequence>
<comment type="catalytic activity">
    <reaction evidence="5">
        <text>octanoate + ATP + CoA = octanoyl-CoA + AMP + diphosphate</text>
        <dbReference type="Rhea" id="RHEA:33631"/>
        <dbReference type="ChEBI" id="CHEBI:25646"/>
        <dbReference type="ChEBI" id="CHEBI:30616"/>
        <dbReference type="ChEBI" id="CHEBI:33019"/>
        <dbReference type="ChEBI" id="CHEBI:57287"/>
        <dbReference type="ChEBI" id="CHEBI:57386"/>
        <dbReference type="ChEBI" id="CHEBI:456215"/>
    </reaction>
</comment>
<evidence type="ECO:0000256" key="5">
    <source>
        <dbReference type="ARBA" id="ARBA00047319"/>
    </source>
</evidence>
<dbReference type="PANTHER" id="PTHR43201">
    <property type="entry name" value="ACYL-COA SYNTHETASE"/>
    <property type="match status" value="1"/>
</dbReference>
<comment type="similarity">
    <text evidence="1">Belongs to the ATP-dependent AMP-binding enzyme family.</text>
</comment>
<dbReference type="OrthoDB" id="10253115at2759"/>
<evidence type="ECO:0000313" key="9">
    <source>
        <dbReference type="EMBL" id="CAH1101695.1"/>
    </source>
</evidence>
<dbReference type="FunFam" id="3.30.300.30:FF:000008">
    <property type="entry name" value="2,3-dihydroxybenzoate-AMP ligase"/>
    <property type="match status" value="1"/>
</dbReference>
<dbReference type="EMBL" id="OV651823">
    <property type="protein sequence ID" value="CAH1101695.1"/>
    <property type="molecule type" value="Genomic_DNA"/>
</dbReference>
<evidence type="ECO:0000313" key="10">
    <source>
        <dbReference type="Proteomes" id="UP001153636"/>
    </source>
</evidence>
<dbReference type="GO" id="GO:0006631">
    <property type="term" value="P:fatty acid metabolic process"/>
    <property type="evidence" value="ECO:0007669"/>
    <property type="project" value="TreeGrafter"/>
</dbReference>
<dbReference type="InterPro" id="IPR045851">
    <property type="entry name" value="AMP-bd_C_sf"/>
</dbReference>
<evidence type="ECO:0000256" key="2">
    <source>
        <dbReference type="ARBA" id="ARBA00022598"/>
    </source>
</evidence>
<dbReference type="Gene3D" id="3.40.50.980">
    <property type="match status" value="2"/>
</dbReference>
<keyword evidence="2" id="KW-0436">Ligase</keyword>
<reference evidence="9" key="1">
    <citation type="submission" date="2022-01" db="EMBL/GenBank/DDBJ databases">
        <authorList>
            <person name="King R."/>
        </authorList>
    </citation>
    <scope>NUCLEOTIDE SEQUENCE</scope>
</reference>
<comment type="function">
    <text evidence="3">Acyl-CoA synthases catalyze the initial reaction in fatty acid metabolism, by forming a thioester with CoA. Has some preference toward medium-chain substrates. Plays a role in adipocyte differentiation.</text>
</comment>
<evidence type="ECO:0000256" key="6">
    <source>
        <dbReference type="ARBA" id="ARBA00048277"/>
    </source>
</evidence>
<gene>
    <name evidence="9" type="ORF">PSYICH_LOCUS2511</name>
</gene>
<protein>
    <recommendedName>
        <fullName evidence="4">Medium-chain acyl-CoA ligase ACSF2, mitochondrial</fullName>
    </recommendedName>
</protein>
<feature type="domain" description="AMP-binding enzyme C-terminal" evidence="8">
    <location>
        <begin position="264"/>
        <end position="339"/>
    </location>
</feature>
<dbReference type="InterPro" id="IPR000873">
    <property type="entry name" value="AMP-dep_synth/lig_dom"/>
</dbReference>
<evidence type="ECO:0000259" key="8">
    <source>
        <dbReference type="Pfam" id="PF13193"/>
    </source>
</evidence>
<evidence type="ECO:0000259" key="7">
    <source>
        <dbReference type="Pfam" id="PF00501"/>
    </source>
</evidence>
<feature type="domain" description="AMP-dependent synthetase/ligase" evidence="7">
    <location>
        <begin position="6"/>
        <end position="213"/>
    </location>
</feature>
<name>A0A9P0CKV7_9CUCU</name>
<proteinExistence type="inferred from homology"/>
<dbReference type="Pfam" id="PF00501">
    <property type="entry name" value="AMP-binding"/>
    <property type="match status" value="1"/>
</dbReference>
<dbReference type="Gene3D" id="2.30.38.10">
    <property type="entry name" value="Luciferase, Domain 3"/>
    <property type="match status" value="1"/>
</dbReference>
<dbReference type="PANTHER" id="PTHR43201:SF5">
    <property type="entry name" value="MEDIUM-CHAIN ACYL-COA LIGASE ACSF2, MITOCHONDRIAL"/>
    <property type="match status" value="1"/>
</dbReference>
<dbReference type="Pfam" id="PF13193">
    <property type="entry name" value="AMP-binding_C"/>
    <property type="match status" value="1"/>
</dbReference>
<organism evidence="9 10">
    <name type="scientific">Psylliodes chrysocephalus</name>
    <dbReference type="NCBI Taxonomy" id="3402493"/>
    <lineage>
        <taxon>Eukaryota</taxon>
        <taxon>Metazoa</taxon>
        <taxon>Ecdysozoa</taxon>
        <taxon>Arthropoda</taxon>
        <taxon>Hexapoda</taxon>
        <taxon>Insecta</taxon>
        <taxon>Pterygota</taxon>
        <taxon>Neoptera</taxon>
        <taxon>Endopterygota</taxon>
        <taxon>Coleoptera</taxon>
        <taxon>Polyphaga</taxon>
        <taxon>Cucujiformia</taxon>
        <taxon>Chrysomeloidea</taxon>
        <taxon>Chrysomelidae</taxon>
        <taxon>Galerucinae</taxon>
        <taxon>Alticini</taxon>
        <taxon>Psylliodes</taxon>
    </lineage>
</organism>
<dbReference type="GO" id="GO:0031956">
    <property type="term" value="F:medium-chain fatty acid-CoA ligase activity"/>
    <property type="evidence" value="ECO:0007669"/>
    <property type="project" value="UniProtKB-EC"/>
</dbReference>
<keyword evidence="10" id="KW-1185">Reference proteome</keyword>
<dbReference type="Gene3D" id="3.30.300.30">
    <property type="match status" value="1"/>
</dbReference>
<dbReference type="InterPro" id="IPR025110">
    <property type="entry name" value="AMP-bd_C"/>
</dbReference>